<dbReference type="NCBIfam" id="TIGR01525">
    <property type="entry name" value="ATPase-IB_hvy"/>
    <property type="match status" value="1"/>
</dbReference>
<name>A0A5N5MAN4_9ROSI</name>
<dbReference type="Gene3D" id="3.40.50.1000">
    <property type="entry name" value="HAD superfamily/HAD-like"/>
    <property type="match status" value="2"/>
</dbReference>
<dbReference type="InterPro" id="IPR027256">
    <property type="entry name" value="P-typ_ATPase_IB"/>
</dbReference>
<keyword evidence="4 8" id="KW-0547">Nucleotide-binding</keyword>
<dbReference type="GO" id="GO:0019829">
    <property type="term" value="F:ATPase-coupled monoatomic cation transmembrane transporter activity"/>
    <property type="evidence" value="ECO:0007669"/>
    <property type="project" value="InterPro"/>
</dbReference>
<dbReference type="Gene3D" id="3.40.1110.10">
    <property type="entry name" value="Calcium-transporting ATPase, cytoplasmic domain N"/>
    <property type="match status" value="1"/>
</dbReference>
<dbReference type="InterPro" id="IPR008250">
    <property type="entry name" value="ATPase_P-typ_transduc_dom_A_sf"/>
</dbReference>
<comment type="subcellular location">
    <subcellularLocation>
        <location evidence="1">Membrane</location>
        <topology evidence="1">Multi-pass membrane protein</topology>
    </subcellularLocation>
</comment>
<dbReference type="Proteomes" id="UP000326939">
    <property type="component" value="Chromosome 6"/>
</dbReference>
<dbReference type="SUPFAM" id="SSF81665">
    <property type="entry name" value="Calcium ATPase, transmembrane domain M"/>
    <property type="match status" value="1"/>
</dbReference>
<dbReference type="InterPro" id="IPR036412">
    <property type="entry name" value="HAD-like_sf"/>
</dbReference>
<proteinExistence type="inferred from homology"/>
<dbReference type="FunFam" id="3.30.70.100:FF:000022">
    <property type="entry name" value="Putative cadmium/zinc-transporting ATPase 3"/>
    <property type="match status" value="1"/>
</dbReference>
<dbReference type="InterPro" id="IPR023299">
    <property type="entry name" value="ATPase_P-typ_cyto_dom_N"/>
</dbReference>
<evidence type="ECO:0000313" key="11">
    <source>
        <dbReference type="EMBL" id="KAB5551992.1"/>
    </source>
</evidence>
<evidence type="ECO:0000256" key="7">
    <source>
        <dbReference type="ARBA" id="ARBA00023136"/>
    </source>
</evidence>
<dbReference type="Gene3D" id="2.70.150.10">
    <property type="entry name" value="Calcium-transporting ATPase, cytoplasmic transduction domain A"/>
    <property type="match status" value="1"/>
</dbReference>
<feature type="transmembrane region" description="Helical" evidence="8">
    <location>
        <begin position="434"/>
        <end position="453"/>
    </location>
</feature>
<dbReference type="InterPro" id="IPR023214">
    <property type="entry name" value="HAD_sf"/>
</dbReference>
<feature type="transmembrane region" description="Helical" evidence="8">
    <location>
        <begin position="149"/>
        <end position="166"/>
    </location>
</feature>
<dbReference type="InterPro" id="IPR051014">
    <property type="entry name" value="Cation_Transport_ATPase_IB"/>
</dbReference>
<evidence type="ECO:0000256" key="1">
    <source>
        <dbReference type="ARBA" id="ARBA00004141"/>
    </source>
</evidence>
<dbReference type="InterPro" id="IPR018303">
    <property type="entry name" value="ATPase_P-typ_P_site"/>
</dbReference>
<feature type="region of interest" description="Disordered" evidence="9">
    <location>
        <begin position="765"/>
        <end position="786"/>
    </location>
</feature>
<gene>
    <name evidence="11" type="ORF">DKX38_009303</name>
</gene>
<dbReference type="PANTHER" id="PTHR48085">
    <property type="entry name" value="CADMIUM/ZINC-TRANSPORTING ATPASE HMA2-RELATED"/>
    <property type="match status" value="1"/>
</dbReference>
<evidence type="ECO:0000256" key="2">
    <source>
        <dbReference type="ARBA" id="ARBA00006024"/>
    </source>
</evidence>
<evidence type="ECO:0000256" key="3">
    <source>
        <dbReference type="ARBA" id="ARBA00022692"/>
    </source>
</evidence>
<dbReference type="InterPro" id="IPR023298">
    <property type="entry name" value="ATPase_P-typ_TM_dom_sf"/>
</dbReference>
<dbReference type="Pfam" id="PF00122">
    <property type="entry name" value="E1-E2_ATPase"/>
    <property type="match status" value="1"/>
</dbReference>
<dbReference type="EMBL" id="VDCV01000006">
    <property type="protein sequence ID" value="KAB5551992.1"/>
    <property type="molecule type" value="Genomic_DNA"/>
</dbReference>
<dbReference type="Gene3D" id="3.30.70.100">
    <property type="match status" value="1"/>
</dbReference>
<dbReference type="GO" id="GO:0005524">
    <property type="term" value="F:ATP binding"/>
    <property type="evidence" value="ECO:0007669"/>
    <property type="project" value="UniProtKB-UniRule"/>
</dbReference>
<dbReference type="FunFam" id="3.40.1110.10:FF:000043">
    <property type="entry name" value="Putative cadmium/zinc-transporting ATPase 3"/>
    <property type="match status" value="1"/>
</dbReference>
<dbReference type="CDD" id="cd02079">
    <property type="entry name" value="P-type_ATPase_HM"/>
    <property type="match status" value="1"/>
</dbReference>
<dbReference type="GO" id="GO:0046872">
    <property type="term" value="F:metal ion binding"/>
    <property type="evidence" value="ECO:0007669"/>
    <property type="project" value="UniProtKB-KW"/>
</dbReference>
<keyword evidence="7 8" id="KW-0472">Membrane</keyword>
<dbReference type="InterPro" id="IPR036163">
    <property type="entry name" value="HMA_dom_sf"/>
</dbReference>
<keyword evidence="6 8" id="KW-1133">Transmembrane helix</keyword>
<evidence type="ECO:0000256" key="5">
    <source>
        <dbReference type="ARBA" id="ARBA00022840"/>
    </source>
</evidence>
<evidence type="ECO:0000313" key="12">
    <source>
        <dbReference type="Proteomes" id="UP000326939"/>
    </source>
</evidence>
<dbReference type="SUPFAM" id="SSF55008">
    <property type="entry name" value="HMA, heavy metal-associated domain"/>
    <property type="match status" value="1"/>
</dbReference>
<dbReference type="SUPFAM" id="SSF56784">
    <property type="entry name" value="HAD-like"/>
    <property type="match status" value="1"/>
</dbReference>
<dbReference type="GO" id="GO:0016020">
    <property type="term" value="C:membrane"/>
    <property type="evidence" value="ECO:0007669"/>
    <property type="project" value="UniProtKB-SubCell"/>
</dbReference>
<dbReference type="NCBIfam" id="TIGR01512">
    <property type="entry name" value="ATPase-IB2_Cd"/>
    <property type="match status" value="1"/>
</dbReference>
<evidence type="ECO:0000259" key="10">
    <source>
        <dbReference type="PROSITE" id="PS50846"/>
    </source>
</evidence>
<evidence type="ECO:0000256" key="4">
    <source>
        <dbReference type="ARBA" id="ARBA00022741"/>
    </source>
</evidence>
<keyword evidence="5 8" id="KW-0067">ATP-binding</keyword>
<feature type="transmembrane region" description="Helical" evidence="8">
    <location>
        <begin position="197"/>
        <end position="216"/>
    </location>
</feature>
<feature type="transmembrane region" description="Helical" evidence="8">
    <location>
        <begin position="172"/>
        <end position="190"/>
    </location>
</feature>
<keyword evidence="8" id="KW-0479">Metal-binding</keyword>
<comment type="similarity">
    <text evidence="2 8">Belongs to the cation transport ATPase (P-type) (TC 3.A.3) family. Type IB subfamily.</text>
</comment>
<feature type="region of interest" description="Disordered" evidence="9">
    <location>
        <begin position="1098"/>
        <end position="1133"/>
    </location>
</feature>
<dbReference type="NCBIfam" id="TIGR01494">
    <property type="entry name" value="ATPase_P-type"/>
    <property type="match status" value="2"/>
</dbReference>
<reference evidence="12" key="1">
    <citation type="journal article" date="2019" name="Gigascience">
        <title>De novo genome assembly of the endangered Acer yangbiense, a plant species with extremely small populations endemic to Yunnan Province, China.</title>
        <authorList>
            <person name="Yang J."/>
            <person name="Wariss H.M."/>
            <person name="Tao L."/>
            <person name="Zhang R."/>
            <person name="Yun Q."/>
            <person name="Hollingsworth P."/>
            <person name="Dao Z."/>
            <person name="Luo G."/>
            <person name="Guo H."/>
            <person name="Ma Y."/>
            <person name="Sun W."/>
        </authorList>
    </citation>
    <scope>NUCLEOTIDE SEQUENCE [LARGE SCALE GENOMIC DNA]</scope>
    <source>
        <strain evidence="12">cv. br00</strain>
    </source>
</reference>
<dbReference type="PANTHER" id="PTHR48085:SF5">
    <property type="entry name" value="CADMIUM_ZINC-TRANSPORTING ATPASE HMA4-RELATED"/>
    <property type="match status" value="1"/>
</dbReference>
<keyword evidence="3 8" id="KW-0812">Transmembrane</keyword>
<evidence type="ECO:0000256" key="9">
    <source>
        <dbReference type="SAM" id="MobiDB-lite"/>
    </source>
</evidence>
<protein>
    <recommendedName>
        <fullName evidence="10">HMA domain-containing protein</fullName>
    </recommendedName>
</protein>
<dbReference type="InterPro" id="IPR006121">
    <property type="entry name" value="HMA_dom"/>
</dbReference>
<dbReference type="InterPro" id="IPR001757">
    <property type="entry name" value="P_typ_ATPase"/>
</dbReference>
<dbReference type="PROSITE" id="PS00154">
    <property type="entry name" value="ATPASE_E1_E2"/>
    <property type="match status" value="1"/>
</dbReference>
<accession>A0A5N5MAN4</accession>
<feature type="domain" description="HMA" evidence="10">
    <location>
        <begin position="66"/>
        <end position="132"/>
    </location>
</feature>
<organism evidence="11 12">
    <name type="scientific">Salix brachista</name>
    <dbReference type="NCBI Taxonomy" id="2182728"/>
    <lineage>
        <taxon>Eukaryota</taxon>
        <taxon>Viridiplantae</taxon>
        <taxon>Streptophyta</taxon>
        <taxon>Embryophyta</taxon>
        <taxon>Tracheophyta</taxon>
        <taxon>Spermatophyta</taxon>
        <taxon>Magnoliopsida</taxon>
        <taxon>eudicotyledons</taxon>
        <taxon>Gunneridae</taxon>
        <taxon>Pentapetalae</taxon>
        <taxon>rosids</taxon>
        <taxon>fabids</taxon>
        <taxon>Malpighiales</taxon>
        <taxon>Salicaceae</taxon>
        <taxon>Saliceae</taxon>
        <taxon>Salix</taxon>
    </lineage>
</organism>
<dbReference type="PROSITE" id="PS50846">
    <property type="entry name" value="HMA_2"/>
    <property type="match status" value="1"/>
</dbReference>
<evidence type="ECO:0000256" key="8">
    <source>
        <dbReference type="RuleBase" id="RU362081"/>
    </source>
</evidence>
<feature type="transmembrane region" description="Helical" evidence="8">
    <location>
        <begin position="403"/>
        <end position="422"/>
    </location>
</feature>
<dbReference type="FunFam" id="2.70.150.10:FF:000002">
    <property type="entry name" value="Copper-transporting ATPase 1, putative"/>
    <property type="match status" value="1"/>
</dbReference>
<dbReference type="SUPFAM" id="SSF81653">
    <property type="entry name" value="Calcium ATPase, transduction domain A"/>
    <property type="match status" value="1"/>
</dbReference>
<evidence type="ECO:0000256" key="6">
    <source>
        <dbReference type="ARBA" id="ARBA00022989"/>
    </source>
</evidence>
<comment type="caution">
    <text evidence="11">The sequence shown here is derived from an EMBL/GenBank/DDBJ whole genome shotgun (WGS) entry which is preliminary data.</text>
</comment>
<dbReference type="Pfam" id="PF00702">
    <property type="entry name" value="Hydrolase"/>
    <property type="match status" value="1"/>
</dbReference>
<keyword evidence="12" id="KW-1185">Reference proteome</keyword>
<dbReference type="AlphaFoldDB" id="A0A5N5MAN4"/>
<dbReference type="GO" id="GO:0016887">
    <property type="term" value="F:ATP hydrolysis activity"/>
    <property type="evidence" value="ECO:0007669"/>
    <property type="project" value="InterPro"/>
</dbReference>
<dbReference type="PROSITE" id="PS01229">
    <property type="entry name" value="COF_2"/>
    <property type="match status" value="1"/>
</dbReference>
<dbReference type="PRINTS" id="PR00119">
    <property type="entry name" value="CATATPASE"/>
</dbReference>
<sequence>MNSFTRVSTSTPNFSAYKSPYPLLLSSSKEGFIFLKSFVHIKRDLEIKTMAAQLEKSNTEATKKLKKSYFDVLGLCCSSEVPLIENILKSLDGVKEYSVIIPTRTVIVIHDDLLISQLQIVKALNQARLEANIRVYGETKHQKKWPSPYVVACGVLLLLSLLKYVYHPLRWFAIGAVAVGILPICLKSVASLRHFRLDTNVLMLIAAHMLVLLASYQKGVVDGQQANIPVLPLVGPEGRRRLVIGTIAMNDYTEAGTIVFLFTIAEWLESRASHKANAVMSSLMSIAPQKAVIAETGEEVDADEVKLNTVLAVKAGEIIPIDGVVVDGNCEVDERTLTGESFPVPKQVDSTVWAGTINLNGYMSVKTTALAEDCVVAKMAKLVEEAQNSKSKTQRFIDKFAQYYTPVVIIISASLAVIPLALRLHDRNRWFRLALVVLVSACPCALILSTPVATFCALTKAASAGLLIKGGDYLETLGKIKAMAFDKTGTITRGEFAVTDFQPLCNDISFDTLLYWVSSIESKSSHPMAAALVDYGRMHSIEPQPENVEEFQNFPGEGIQGKIEGKDIYIGNKKIAHRASGTVPTTEGDKKTGKSVGYVYYGTTLAGIFSLSDSCRTGLEHALDVIHAELLPEDKAAIIKELKKEGPTAMIGDGVNDAPALATADIGISMGISGSALATETGHVILMSNDLRKVPKAIRLGRKAHRKVIENVILSMTTKSAILALAFAGHPLVWAAVLADVGTCLLVILNSMLLLRGAHNHPGKCSKSSGASHSHKHGIKNSSHNQHNCCSSQTVKKVQCGAPKCSSPKVEQVQSGDQNPNCASGCCSSPKVEKVQLAAENSNCASGCCSSQKVEKVQLAAENSNCASGCCSSPKVEKVQLAAKNSNCASGCCSSQKVEKVQLAAENSNCASGCCSSPKVEKVQLAAENSNCASGCCSSQKVEKVQLAAKNSNCASGCCSSPKVEKVQLAAENSNCASGCCSSQKVEKVQLAAHNSNCATACCSSQKVEKVKLVAHNPSCDSGCCSSQKVVEEHCVAQSSSLASGCQTSQHSVSSCRNQECADSAKSHDVCVATNASGVHEAKHHDHGCCNTVNPDTEANHPRSHSHSEPAATHHGIHHHSSHSSQDLEGGKRMTDNCCSKKSCKSTIDIPKNEESVGEIVESSCSPQHPHQEVHQEMKKCCTGCAPLHTVIDIEPTTMHACLSLEKRDTGGCCKSYMKECCSKHGHFATGFGGGLSEIKQV</sequence>
<dbReference type="InterPro" id="IPR059000">
    <property type="entry name" value="ATPase_P-type_domA"/>
</dbReference>